<protein>
    <submittedName>
        <fullName evidence="2">DNA/RNA non-specific endonuclease</fullName>
    </submittedName>
</protein>
<organism evidence="2 3">
    <name type="scientific">Pseudoalteromonas lipolytica</name>
    <dbReference type="NCBI Taxonomy" id="570156"/>
    <lineage>
        <taxon>Bacteria</taxon>
        <taxon>Pseudomonadati</taxon>
        <taxon>Pseudomonadota</taxon>
        <taxon>Gammaproteobacteria</taxon>
        <taxon>Alteromonadales</taxon>
        <taxon>Pseudoalteromonadaceae</taxon>
        <taxon>Pseudoalteromonas</taxon>
    </lineage>
</organism>
<name>A0ABU8SZV3_9GAMM</name>
<keyword evidence="2" id="KW-0255">Endonuclease</keyword>
<feature type="domain" description="Type VII secretion system protein EssD-like" evidence="1">
    <location>
        <begin position="10"/>
        <end position="86"/>
    </location>
</feature>
<reference evidence="2 3" key="1">
    <citation type="submission" date="2023-01" db="EMBL/GenBank/DDBJ databases">
        <title>Trichodesmium-associated heterotrophic epibiont bacteria.</title>
        <authorList>
            <person name="Cleveland C.S."/>
            <person name="Webb E.A."/>
        </authorList>
    </citation>
    <scope>NUCLEOTIDE SEQUENCE [LARGE SCALE GENOMIC DNA]</scope>
    <source>
        <strain evidence="2 3">USCH2</strain>
    </source>
</reference>
<keyword evidence="2" id="KW-0540">Nuclease</keyword>
<dbReference type="RefSeq" id="WP_268795055.1">
    <property type="nucleotide sequence ID" value="NZ_JAQPZS010000036.1"/>
</dbReference>
<evidence type="ECO:0000313" key="2">
    <source>
        <dbReference type="EMBL" id="MEJ6498562.1"/>
    </source>
</evidence>
<proteinExistence type="predicted"/>
<dbReference type="InterPro" id="IPR044927">
    <property type="entry name" value="Endonuclea_NS_2"/>
</dbReference>
<dbReference type="Pfam" id="PF13930">
    <property type="entry name" value="Endonuclea_NS_2"/>
    <property type="match status" value="1"/>
</dbReference>
<accession>A0ABU8SZV3</accession>
<sequence>MKKHRSSKQSSYGCDDPMYDGGHLIGTLFQGPAEKINIVPQLKDQNRFAEWREIEKELDKDNEVEVEISVTYDGDNTSPKTLFATYMVDDNEPIEKEFDN</sequence>
<evidence type="ECO:0000259" key="1">
    <source>
        <dbReference type="Pfam" id="PF13930"/>
    </source>
</evidence>
<gene>
    <name evidence="2" type="ORF">PQI24_21275</name>
</gene>
<keyword evidence="2" id="KW-0378">Hydrolase</keyword>
<keyword evidence="3" id="KW-1185">Reference proteome</keyword>
<dbReference type="Gene3D" id="3.40.570.10">
    <property type="entry name" value="Extracellular Endonuclease, subunit A"/>
    <property type="match status" value="1"/>
</dbReference>
<evidence type="ECO:0000313" key="3">
    <source>
        <dbReference type="Proteomes" id="UP001377972"/>
    </source>
</evidence>
<dbReference type="GO" id="GO:0004519">
    <property type="term" value="F:endonuclease activity"/>
    <property type="evidence" value="ECO:0007669"/>
    <property type="project" value="UniProtKB-KW"/>
</dbReference>
<comment type="caution">
    <text evidence="2">The sequence shown here is derived from an EMBL/GenBank/DDBJ whole genome shotgun (WGS) entry which is preliminary data.</text>
</comment>
<dbReference type="InterPro" id="IPR044929">
    <property type="entry name" value="DNA/RNA_non-sp_Endonuclease_sf"/>
</dbReference>
<dbReference type="Proteomes" id="UP001377972">
    <property type="component" value="Unassembled WGS sequence"/>
</dbReference>
<dbReference type="EMBL" id="JAQPZS010000036">
    <property type="protein sequence ID" value="MEJ6498562.1"/>
    <property type="molecule type" value="Genomic_DNA"/>
</dbReference>